<organism evidence="2 3">
    <name type="scientific">Ceratitis capitata</name>
    <name type="common">Mediterranean fruit fly</name>
    <name type="synonym">Tephritis capitata</name>
    <dbReference type="NCBI Taxonomy" id="7213"/>
    <lineage>
        <taxon>Eukaryota</taxon>
        <taxon>Metazoa</taxon>
        <taxon>Ecdysozoa</taxon>
        <taxon>Arthropoda</taxon>
        <taxon>Hexapoda</taxon>
        <taxon>Insecta</taxon>
        <taxon>Pterygota</taxon>
        <taxon>Neoptera</taxon>
        <taxon>Endopterygota</taxon>
        <taxon>Diptera</taxon>
        <taxon>Brachycera</taxon>
        <taxon>Muscomorpha</taxon>
        <taxon>Tephritoidea</taxon>
        <taxon>Tephritidae</taxon>
        <taxon>Ceratitis</taxon>
        <taxon>Ceratitis</taxon>
    </lineage>
</organism>
<gene>
    <name evidence="2" type="ORF">CCAP1982_LOCUS7272</name>
</gene>
<sequence>MNNTDGNAQKKPHSSQDLSRHLFYCSRCYFCDFSNALQFTGDGSAVTTTKSTNVKRVKTSTRSVINSDSNAGQSINVIAAGNCGLTKPQRYTNHREKGKGEINEPVDQCVDSGKSVEFNSKSAENVKKVCVRKFVVQTESWKTANAIKRVEVQYREQTKEQKVTEGEEEEESEYNKPVGAERARARKEATGGQKEIKG</sequence>
<dbReference type="Proteomes" id="UP000606786">
    <property type="component" value="Unassembled WGS sequence"/>
</dbReference>
<dbReference type="OrthoDB" id="427644at2759"/>
<proteinExistence type="predicted"/>
<accession>A0A811ULT0</accession>
<name>A0A811ULT0_CERCA</name>
<feature type="region of interest" description="Disordered" evidence="1">
    <location>
        <begin position="156"/>
        <end position="198"/>
    </location>
</feature>
<keyword evidence="3" id="KW-1185">Reference proteome</keyword>
<evidence type="ECO:0000313" key="2">
    <source>
        <dbReference type="EMBL" id="CAD6998715.1"/>
    </source>
</evidence>
<evidence type="ECO:0000313" key="3">
    <source>
        <dbReference type="Proteomes" id="UP000606786"/>
    </source>
</evidence>
<reference evidence="2" key="1">
    <citation type="submission" date="2020-11" db="EMBL/GenBank/DDBJ databases">
        <authorList>
            <person name="Whitehead M."/>
        </authorList>
    </citation>
    <scope>NUCLEOTIDE SEQUENCE</scope>
    <source>
        <strain evidence="2">EGII</strain>
    </source>
</reference>
<feature type="compositionally biased region" description="Basic and acidic residues" evidence="1">
    <location>
        <begin position="156"/>
        <end position="165"/>
    </location>
</feature>
<evidence type="ECO:0000256" key="1">
    <source>
        <dbReference type="SAM" id="MobiDB-lite"/>
    </source>
</evidence>
<dbReference type="AlphaFoldDB" id="A0A811ULT0"/>
<feature type="compositionally biased region" description="Basic and acidic residues" evidence="1">
    <location>
        <begin position="179"/>
        <end position="198"/>
    </location>
</feature>
<dbReference type="EMBL" id="CAJHJT010000012">
    <property type="protein sequence ID" value="CAD6998715.1"/>
    <property type="molecule type" value="Genomic_DNA"/>
</dbReference>
<protein>
    <submittedName>
        <fullName evidence="2">(Mediterranean fruit fly) hypothetical protein</fullName>
    </submittedName>
</protein>
<comment type="caution">
    <text evidence="2">The sequence shown here is derived from an EMBL/GenBank/DDBJ whole genome shotgun (WGS) entry which is preliminary data.</text>
</comment>